<reference evidence="2" key="2">
    <citation type="submission" date="2023-05" db="EMBL/GenBank/DDBJ databases">
        <authorList>
            <person name="Schelkunov M.I."/>
        </authorList>
    </citation>
    <scope>NUCLEOTIDE SEQUENCE</scope>
    <source>
        <strain evidence="2">Hsosn_3</strain>
        <tissue evidence="2">Leaf</tissue>
    </source>
</reference>
<feature type="region of interest" description="Disordered" evidence="1">
    <location>
        <begin position="56"/>
        <end position="78"/>
    </location>
</feature>
<sequence length="148" mass="16239">MFSQEDKATLIPPAEDENSREIFGLIKKPNNAPIAKKKQKVPSFFETLITGGSSISSSSKVAKEIRPTQKTTTKFTSSQAKSFTQSSQIVAEITSGTSLIEILKRSSMQSTTCNQDNMVGKTQTIISAFKIPKKPVKLEEPDINQDNL</sequence>
<dbReference type="PANTHER" id="PTHR36005:SF1">
    <property type="entry name" value="DNA LIGASE-LIKE PROTEIN"/>
    <property type="match status" value="1"/>
</dbReference>
<accession>A0AAD8GMR6</accession>
<keyword evidence="3" id="KW-1185">Reference proteome</keyword>
<organism evidence="2 3">
    <name type="scientific">Heracleum sosnowskyi</name>
    <dbReference type="NCBI Taxonomy" id="360622"/>
    <lineage>
        <taxon>Eukaryota</taxon>
        <taxon>Viridiplantae</taxon>
        <taxon>Streptophyta</taxon>
        <taxon>Embryophyta</taxon>
        <taxon>Tracheophyta</taxon>
        <taxon>Spermatophyta</taxon>
        <taxon>Magnoliopsida</taxon>
        <taxon>eudicotyledons</taxon>
        <taxon>Gunneridae</taxon>
        <taxon>Pentapetalae</taxon>
        <taxon>asterids</taxon>
        <taxon>campanulids</taxon>
        <taxon>Apiales</taxon>
        <taxon>Apiaceae</taxon>
        <taxon>Apioideae</taxon>
        <taxon>apioid superclade</taxon>
        <taxon>Tordylieae</taxon>
        <taxon>Tordyliinae</taxon>
        <taxon>Heracleum</taxon>
    </lineage>
</organism>
<evidence type="ECO:0000256" key="1">
    <source>
        <dbReference type="SAM" id="MobiDB-lite"/>
    </source>
</evidence>
<evidence type="ECO:0000313" key="2">
    <source>
        <dbReference type="EMBL" id="KAK1350237.1"/>
    </source>
</evidence>
<feature type="compositionally biased region" description="Low complexity" evidence="1">
    <location>
        <begin position="68"/>
        <end position="78"/>
    </location>
</feature>
<dbReference type="PANTHER" id="PTHR36005">
    <property type="entry name" value="DNA LIGASE-LIKE PROTEIN"/>
    <property type="match status" value="1"/>
</dbReference>
<dbReference type="Proteomes" id="UP001237642">
    <property type="component" value="Unassembled WGS sequence"/>
</dbReference>
<dbReference type="EMBL" id="JAUIZM010000067">
    <property type="protein sequence ID" value="KAK1350237.1"/>
    <property type="molecule type" value="Genomic_DNA"/>
</dbReference>
<protein>
    <submittedName>
        <fullName evidence="2">Uncharacterized protein</fullName>
    </submittedName>
</protein>
<proteinExistence type="predicted"/>
<comment type="caution">
    <text evidence="2">The sequence shown here is derived from an EMBL/GenBank/DDBJ whole genome shotgun (WGS) entry which is preliminary data.</text>
</comment>
<dbReference type="AlphaFoldDB" id="A0AAD8GMR6"/>
<name>A0AAD8GMR6_9APIA</name>
<reference evidence="2" key="1">
    <citation type="submission" date="2023-02" db="EMBL/GenBank/DDBJ databases">
        <title>Genome of toxic invasive species Heracleum sosnowskyi carries increased number of genes despite the absence of recent whole-genome duplications.</title>
        <authorList>
            <person name="Schelkunov M."/>
            <person name="Shtratnikova V."/>
            <person name="Makarenko M."/>
            <person name="Klepikova A."/>
            <person name="Omelchenko D."/>
            <person name="Novikova G."/>
            <person name="Obukhova E."/>
            <person name="Bogdanov V."/>
            <person name="Penin A."/>
            <person name="Logacheva M."/>
        </authorList>
    </citation>
    <scope>NUCLEOTIDE SEQUENCE</scope>
    <source>
        <strain evidence="2">Hsosn_3</strain>
        <tissue evidence="2">Leaf</tissue>
    </source>
</reference>
<evidence type="ECO:0000313" key="3">
    <source>
        <dbReference type="Proteomes" id="UP001237642"/>
    </source>
</evidence>
<gene>
    <name evidence="2" type="ORF">POM88_054673</name>
</gene>